<sequence>MPSVKIKTNDKVEIKTDNESPSVKIKTDDKVEIKTDNESEASPQRSSTFRAAVHNSWRPTYGKVQKCDYCDERPESGVLQKCNTCQTVKVCLQCVDTGRLTAEKRGRGDQHRLEANDPDVSWSPKSKSREQTKSDLPQNKPKRRVNIDEMLRQSEARAAERAARRNLGRSGSPDGDDKAAVASSSPEHKAAKRSRLFIDLVGDDEEEEDSECAGPSKRMRHKVPAENHPSRQIPEQDIRISRQDSGQNASMLSAPGHGYTPGRHDGPPPHQGFNFGWSYQPQEPPRLASADHQDGFPPQAFDFGWPHHPQGPPHLASSPPQGSPFGYYQQSGNPQPSYYQAPWQGPSRPQYQPPQLARRSPSPAPPSPALPSLAAAPPTRPTPAAVVPPASAPPVRQVQTLYRHIFYWDANPTFDGYTPAEIPDCWTDEMPRTDAGQPRLTQQQIDDDVRLRDTMSGVWNVNWKYLPEISAIRNRPHKTDAEEKANLFEALHLLWAVFLARRKANDARHNPNTVMFFEGARKKILEGSS</sequence>
<keyword evidence="3" id="KW-1185">Reference proteome</keyword>
<accession>A0AAJ0HTV3</accession>
<feature type="compositionally biased region" description="Low complexity" evidence="1">
    <location>
        <begin position="370"/>
        <end position="391"/>
    </location>
</feature>
<organism evidence="2 3">
    <name type="scientific">Lasiosphaeria hispida</name>
    <dbReference type="NCBI Taxonomy" id="260671"/>
    <lineage>
        <taxon>Eukaryota</taxon>
        <taxon>Fungi</taxon>
        <taxon>Dikarya</taxon>
        <taxon>Ascomycota</taxon>
        <taxon>Pezizomycotina</taxon>
        <taxon>Sordariomycetes</taxon>
        <taxon>Sordariomycetidae</taxon>
        <taxon>Sordariales</taxon>
        <taxon>Lasiosphaeriaceae</taxon>
        <taxon>Lasiosphaeria</taxon>
    </lineage>
</organism>
<feature type="compositionally biased region" description="Basic and acidic residues" evidence="1">
    <location>
        <begin position="7"/>
        <end position="18"/>
    </location>
</feature>
<name>A0AAJ0HTV3_9PEZI</name>
<feature type="compositionally biased region" description="Basic and acidic residues" evidence="1">
    <location>
        <begin position="145"/>
        <end position="163"/>
    </location>
</feature>
<feature type="compositionally biased region" description="Basic and acidic residues" evidence="1">
    <location>
        <begin position="103"/>
        <end position="115"/>
    </location>
</feature>
<dbReference type="SUPFAM" id="SSF57850">
    <property type="entry name" value="RING/U-box"/>
    <property type="match status" value="1"/>
</dbReference>
<feature type="compositionally biased region" description="Basic and acidic residues" evidence="1">
    <location>
        <begin position="25"/>
        <end position="37"/>
    </location>
</feature>
<dbReference type="EMBL" id="JAUIQD010000001">
    <property type="protein sequence ID" value="KAK3362786.1"/>
    <property type="molecule type" value="Genomic_DNA"/>
</dbReference>
<feature type="compositionally biased region" description="Acidic residues" evidence="1">
    <location>
        <begin position="201"/>
        <end position="211"/>
    </location>
</feature>
<feature type="region of interest" description="Disordered" evidence="1">
    <location>
        <begin position="103"/>
        <end position="391"/>
    </location>
</feature>
<protein>
    <submittedName>
        <fullName evidence="2">Uncharacterized protein</fullName>
    </submittedName>
</protein>
<evidence type="ECO:0000313" key="3">
    <source>
        <dbReference type="Proteomes" id="UP001275084"/>
    </source>
</evidence>
<feature type="region of interest" description="Disordered" evidence="1">
    <location>
        <begin position="1"/>
        <end position="53"/>
    </location>
</feature>
<feature type="compositionally biased region" description="Polar residues" evidence="1">
    <location>
        <begin position="40"/>
        <end position="49"/>
    </location>
</feature>
<reference evidence="2" key="1">
    <citation type="journal article" date="2023" name="Mol. Phylogenet. Evol.">
        <title>Genome-scale phylogeny and comparative genomics of the fungal order Sordariales.</title>
        <authorList>
            <person name="Hensen N."/>
            <person name="Bonometti L."/>
            <person name="Westerberg I."/>
            <person name="Brannstrom I.O."/>
            <person name="Guillou S."/>
            <person name="Cros-Aarteil S."/>
            <person name="Calhoun S."/>
            <person name="Haridas S."/>
            <person name="Kuo A."/>
            <person name="Mondo S."/>
            <person name="Pangilinan J."/>
            <person name="Riley R."/>
            <person name="LaButti K."/>
            <person name="Andreopoulos B."/>
            <person name="Lipzen A."/>
            <person name="Chen C."/>
            <person name="Yan M."/>
            <person name="Daum C."/>
            <person name="Ng V."/>
            <person name="Clum A."/>
            <person name="Steindorff A."/>
            <person name="Ohm R.A."/>
            <person name="Martin F."/>
            <person name="Silar P."/>
            <person name="Natvig D.O."/>
            <person name="Lalanne C."/>
            <person name="Gautier V."/>
            <person name="Ament-Velasquez S.L."/>
            <person name="Kruys A."/>
            <person name="Hutchinson M.I."/>
            <person name="Powell A.J."/>
            <person name="Barry K."/>
            <person name="Miller A.N."/>
            <person name="Grigoriev I.V."/>
            <person name="Debuchy R."/>
            <person name="Gladieux P."/>
            <person name="Hiltunen Thoren M."/>
            <person name="Johannesson H."/>
        </authorList>
    </citation>
    <scope>NUCLEOTIDE SEQUENCE</scope>
    <source>
        <strain evidence="2">CBS 955.72</strain>
    </source>
</reference>
<proteinExistence type="predicted"/>
<dbReference type="AlphaFoldDB" id="A0AAJ0HTV3"/>
<reference evidence="2" key="2">
    <citation type="submission" date="2023-06" db="EMBL/GenBank/DDBJ databases">
        <authorList>
            <consortium name="Lawrence Berkeley National Laboratory"/>
            <person name="Haridas S."/>
            <person name="Hensen N."/>
            <person name="Bonometti L."/>
            <person name="Westerberg I."/>
            <person name="Brannstrom I.O."/>
            <person name="Guillou S."/>
            <person name="Cros-Aarteil S."/>
            <person name="Calhoun S."/>
            <person name="Kuo A."/>
            <person name="Mondo S."/>
            <person name="Pangilinan J."/>
            <person name="Riley R."/>
            <person name="Labutti K."/>
            <person name="Andreopoulos B."/>
            <person name="Lipzen A."/>
            <person name="Chen C."/>
            <person name="Yanf M."/>
            <person name="Daum C."/>
            <person name="Ng V."/>
            <person name="Clum A."/>
            <person name="Steindorff A."/>
            <person name="Ohm R."/>
            <person name="Martin F."/>
            <person name="Silar P."/>
            <person name="Natvig D."/>
            <person name="Lalanne C."/>
            <person name="Gautier V."/>
            <person name="Ament-Velasquez S.L."/>
            <person name="Kruys A."/>
            <person name="Hutchinson M.I."/>
            <person name="Powell A.J."/>
            <person name="Barry K."/>
            <person name="Miller A.N."/>
            <person name="Grigoriev I.V."/>
            <person name="Debuchy R."/>
            <person name="Gladieux P."/>
            <person name="Thoren M.H."/>
            <person name="Johannesson H."/>
        </authorList>
    </citation>
    <scope>NUCLEOTIDE SEQUENCE</scope>
    <source>
        <strain evidence="2">CBS 955.72</strain>
    </source>
</reference>
<comment type="caution">
    <text evidence="2">The sequence shown here is derived from an EMBL/GenBank/DDBJ whole genome shotgun (WGS) entry which is preliminary data.</text>
</comment>
<feature type="compositionally biased region" description="Polar residues" evidence="1">
    <location>
        <begin position="328"/>
        <end position="338"/>
    </location>
</feature>
<evidence type="ECO:0000256" key="1">
    <source>
        <dbReference type="SAM" id="MobiDB-lite"/>
    </source>
</evidence>
<gene>
    <name evidence="2" type="ORF">B0T25DRAFT_17286</name>
</gene>
<evidence type="ECO:0000313" key="2">
    <source>
        <dbReference type="EMBL" id="KAK3362786.1"/>
    </source>
</evidence>
<feature type="compositionally biased region" description="Basic and acidic residues" evidence="1">
    <location>
        <begin position="223"/>
        <end position="242"/>
    </location>
</feature>
<dbReference type="Proteomes" id="UP001275084">
    <property type="component" value="Unassembled WGS sequence"/>
</dbReference>